<evidence type="ECO:0000256" key="4">
    <source>
        <dbReference type="ARBA" id="ARBA00023052"/>
    </source>
</evidence>
<gene>
    <name evidence="6 9" type="primary">menD</name>
    <name evidence="9" type="ORF">JTE88_01425</name>
</gene>
<dbReference type="PIRSF" id="PIRSF004983">
    <property type="entry name" value="MenD"/>
    <property type="match status" value="1"/>
</dbReference>
<keyword evidence="5 6" id="KW-0464">Manganese</keyword>
<comment type="subunit">
    <text evidence="6">Homodimer.</text>
</comment>
<evidence type="ECO:0000256" key="6">
    <source>
        <dbReference type="HAMAP-Rule" id="MF_01659"/>
    </source>
</evidence>
<dbReference type="PANTHER" id="PTHR42916">
    <property type="entry name" value="2-SUCCINYL-5-ENOLPYRUVYL-6-HYDROXY-3-CYCLOHEXENE-1-CARBOXYLATE SYNTHASE"/>
    <property type="match status" value="1"/>
</dbReference>
<evidence type="ECO:0000256" key="3">
    <source>
        <dbReference type="ARBA" id="ARBA00022842"/>
    </source>
</evidence>
<dbReference type="InterPro" id="IPR012001">
    <property type="entry name" value="Thiamin_PyroP_enz_TPP-bd_dom"/>
</dbReference>
<dbReference type="Proteomes" id="UP000602653">
    <property type="component" value="Chromosome"/>
</dbReference>
<comment type="pathway">
    <text evidence="6">Quinol/quinone metabolism; 1,4-dihydroxy-2-naphthoate biosynthesis; 1,4-dihydroxy-2-naphthoate from chorismate: step 2/7.</text>
</comment>
<comment type="similarity">
    <text evidence="6">Belongs to the TPP enzyme family. MenD subfamily.</text>
</comment>
<dbReference type="EC" id="2.2.1.9" evidence="6"/>
<evidence type="ECO:0000256" key="1">
    <source>
        <dbReference type="ARBA" id="ARBA00022679"/>
    </source>
</evidence>
<reference evidence="9 10" key="1">
    <citation type="submission" date="2021-02" db="EMBL/GenBank/DDBJ databases">
        <title>Complete Genome Sequence of Arcanobacterium phocisimile strain DSM 26142T from a harbour seal.</title>
        <authorList>
            <person name="Borowiak M."/>
            <person name="Alssahen M."/>
            <person name="Malorny B."/>
            <person name="Laemmler C."/>
            <person name="Siebert U."/>
            <person name="Ploetz M."/>
            <person name="Abdulmawjood A."/>
        </authorList>
    </citation>
    <scope>NUCLEOTIDE SEQUENCE [LARGE SCALE GENOMIC DNA]</scope>
    <source>
        <strain evidence="9 10">DSM 26142</strain>
    </source>
</reference>
<dbReference type="HAMAP" id="MF_01659">
    <property type="entry name" value="MenD"/>
    <property type="match status" value="1"/>
</dbReference>
<dbReference type="GO" id="GO:0070204">
    <property type="term" value="F:2-succinyl-5-enolpyruvyl-6-hydroxy-3-cyclohexene-1-carboxylic-acid synthase activity"/>
    <property type="evidence" value="ECO:0007669"/>
    <property type="project" value="UniProtKB-EC"/>
</dbReference>
<protein>
    <recommendedName>
        <fullName evidence="6">2-succinyl-5-enolpyruvyl-6-hydroxy-3-cyclohexene-1-carboxylate synthase</fullName>
        <shortName evidence="6">SEPHCHC synthase</shortName>
        <ecNumber evidence="6">2.2.1.9</ecNumber>
    </recommendedName>
    <alternativeName>
        <fullName evidence="6">Menaquinone biosynthesis protein MenD</fullName>
    </alternativeName>
</protein>
<feature type="domain" description="Thiamine pyrophosphate enzyme TPP-binding" evidence="7">
    <location>
        <begin position="384"/>
        <end position="499"/>
    </location>
</feature>
<dbReference type="SUPFAM" id="SSF52518">
    <property type="entry name" value="Thiamin diphosphate-binding fold (THDP-binding)"/>
    <property type="match status" value="2"/>
</dbReference>
<keyword evidence="3 6" id="KW-0460">Magnesium</keyword>
<keyword evidence="2 6" id="KW-0479">Metal-binding</keyword>
<keyword evidence="10" id="KW-1185">Reference proteome</keyword>
<evidence type="ECO:0000259" key="7">
    <source>
        <dbReference type="Pfam" id="PF02775"/>
    </source>
</evidence>
<keyword evidence="6" id="KW-0474">Menaquinone biosynthesis</keyword>
<evidence type="ECO:0000256" key="5">
    <source>
        <dbReference type="ARBA" id="ARBA00023211"/>
    </source>
</evidence>
<dbReference type="NCBIfam" id="TIGR00173">
    <property type="entry name" value="menD"/>
    <property type="match status" value="1"/>
</dbReference>
<keyword evidence="1 6" id="KW-0808">Transferase</keyword>
<evidence type="ECO:0000313" key="9">
    <source>
        <dbReference type="EMBL" id="QRV02447.1"/>
    </source>
</evidence>
<feature type="domain" description="Thiamine pyrophosphate enzyme N-terminal TPP-binding" evidence="8">
    <location>
        <begin position="6"/>
        <end position="123"/>
    </location>
</feature>
<comment type="cofactor">
    <cofactor evidence="6">
        <name>Mg(2+)</name>
        <dbReference type="ChEBI" id="CHEBI:18420"/>
    </cofactor>
    <cofactor evidence="6">
        <name>Mn(2+)</name>
        <dbReference type="ChEBI" id="CHEBI:29035"/>
    </cofactor>
</comment>
<dbReference type="PANTHER" id="PTHR42916:SF1">
    <property type="entry name" value="PROTEIN PHYLLO, CHLOROPLASTIC"/>
    <property type="match status" value="1"/>
</dbReference>
<comment type="function">
    <text evidence="6">Catalyzes the thiamine diphosphate-dependent decarboxylation of 2-oxoglutarate and the subsequent addition of the resulting succinic semialdehyde-thiamine pyrophosphate anion to isochorismate to yield 2-succinyl-5-enolpyruvyl-6-hydroxy-3-cyclohexene-1-carboxylate (SEPHCHC).</text>
</comment>
<proteinExistence type="inferred from homology"/>
<dbReference type="Gene3D" id="3.40.50.1220">
    <property type="entry name" value="TPP-binding domain"/>
    <property type="match status" value="1"/>
</dbReference>
<sequence length="544" mass="58080">MADSTTTARAILTHLIAHGVRTFVLCPGSRSAPFAYALYDAEQAGLVRLHVETDERVAGFVALGAGSVGELTAVVTTSGSAVANLHPAVEEAFYAGVPLIVLSSDRPHHMRGVRASQTTDHQAVLAGSVRDFREFPAGGSLTNVGGLIRRIVGGARGEHLGTVPGPVHLNVGFIEPLMPEIRWESVVVDVEQAQHRDIGGEGDRTVRCVVVAGSTVVHQNLNFSHFVGVPILAEPSASLRNHPNAVVAHPIVLSSQLRAQINRVVVVGHPTLTREISALLADPNVEVYILDDVPTYADVAGRGQVIDVEDLDAVLVHDQEWLVAWQAASQAAENHISSHATDFSFATIGREISKHSMHLPLVVGASSIIREINLYAPLPAPPVHANRGLAGIDGTMSSALGIALATGKAVRVALGDVTFVHDLGALVHTAHQQSLDLDVVMIDDAGGSLFATLEYGTGQEASYDRVFRTQKELDVAAYAQAVGATYEPVDDVEQLRQVLSGVPVGVRIIHVRLGHTSMRADRALRTQRRAHVLDAVHRRLNDFQ</sequence>
<comment type="pathway">
    <text evidence="6">Quinol/quinone metabolism; menaquinone biosynthesis.</text>
</comment>
<comment type="cofactor">
    <cofactor evidence="6">
        <name>thiamine diphosphate</name>
        <dbReference type="ChEBI" id="CHEBI:58937"/>
    </cofactor>
    <text evidence="6">Binds 1 thiamine pyrophosphate per subunit.</text>
</comment>
<dbReference type="InterPro" id="IPR004433">
    <property type="entry name" value="MenaQ_synth_MenD"/>
</dbReference>
<dbReference type="EMBL" id="CP070228">
    <property type="protein sequence ID" value="QRV02447.1"/>
    <property type="molecule type" value="Genomic_DNA"/>
</dbReference>
<keyword evidence="4 6" id="KW-0786">Thiamine pyrophosphate</keyword>
<evidence type="ECO:0000259" key="8">
    <source>
        <dbReference type="Pfam" id="PF02776"/>
    </source>
</evidence>
<comment type="catalytic activity">
    <reaction evidence="6">
        <text>isochorismate + 2-oxoglutarate + H(+) = 5-enolpyruvoyl-6-hydroxy-2-succinyl-cyclohex-3-ene-1-carboxylate + CO2</text>
        <dbReference type="Rhea" id="RHEA:25593"/>
        <dbReference type="ChEBI" id="CHEBI:15378"/>
        <dbReference type="ChEBI" id="CHEBI:16526"/>
        <dbReference type="ChEBI" id="CHEBI:16810"/>
        <dbReference type="ChEBI" id="CHEBI:29780"/>
        <dbReference type="ChEBI" id="CHEBI:58818"/>
        <dbReference type="EC" id="2.2.1.9"/>
    </reaction>
</comment>
<dbReference type="RefSeq" id="WP_204424908.1">
    <property type="nucleotide sequence ID" value="NZ_CP070228.1"/>
</dbReference>
<dbReference type="InterPro" id="IPR011766">
    <property type="entry name" value="TPP_enzyme_TPP-bd"/>
</dbReference>
<organism evidence="9 10">
    <name type="scientific">Arcanobacterium phocisimile</name>
    <dbReference type="NCBI Taxonomy" id="1302235"/>
    <lineage>
        <taxon>Bacteria</taxon>
        <taxon>Bacillati</taxon>
        <taxon>Actinomycetota</taxon>
        <taxon>Actinomycetes</taxon>
        <taxon>Actinomycetales</taxon>
        <taxon>Actinomycetaceae</taxon>
        <taxon>Arcanobacterium</taxon>
    </lineage>
</organism>
<evidence type="ECO:0000256" key="2">
    <source>
        <dbReference type="ARBA" id="ARBA00022723"/>
    </source>
</evidence>
<dbReference type="Pfam" id="PF02776">
    <property type="entry name" value="TPP_enzyme_N"/>
    <property type="match status" value="1"/>
</dbReference>
<dbReference type="Pfam" id="PF02775">
    <property type="entry name" value="TPP_enzyme_C"/>
    <property type="match status" value="1"/>
</dbReference>
<dbReference type="InterPro" id="IPR029061">
    <property type="entry name" value="THDP-binding"/>
</dbReference>
<dbReference type="Gene3D" id="3.40.50.970">
    <property type="match status" value="2"/>
</dbReference>
<evidence type="ECO:0000313" key="10">
    <source>
        <dbReference type="Proteomes" id="UP000602653"/>
    </source>
</evidence>
<name>A0ABX7IHL0_9ACTO</name>
<accession>A0ABX7IHL0</accession>